<gene>
    <name evidence="3" type="ORF">DCC81_03645</name>
</gene>
<organism evidence="3 4">
    <name type="scientific">Chitinophaga parva</name>
    <dbReference type="NCBI Taxonomy" id="2169414"/>
    <lineage>
        <taxon>Bacteria</taxon>
        <taxon>Pseudomonadati</taxon>
        <taxon>Bacteroidota</taxon>
        <taxon>Chitinophagia</taxon>
        <taxon>Chitinophagales</taxon>
        <taxon>Chitinophagaceae</taxon>
        <taxon>Chitinophaga</taxon>
    </lineage>
</organism>
<dbReference type="RefSeq" id="WP_108685226.1">
    <property type="nucleotide sequence ID" value="NZ_QCYK01000001.1"/>
</dbReference>
<evidence type="ECO:0000256" key="1">
    <source>
        <dbReference type="SAM" id="Coils"/>
    </source>
</evidence>
<evidence type="ECO:0008006" key="5">
    <source>
        <dbReference type="Google" id="ProtNLM"/>
    </source>
</evidence>
<dbReference type="Proteomes" id="UP000244450">
    <property type="component" value="Unassembled WGS sequence"/>
</dbReference>
<evidence type="ECO:0000256" key="2">
    <source>
        <dbReference type="SAM" id="SignalP"/>
    </source>
</evidence>
<keyword evidence="4" id="KW-1185">Reference proteome</keyword>
<protein>
    <recommendedName>
        <fullName evidence="5">TerB family tellurite resistance protein</fullName>
    </recommendedName>
</protein>
<keyword evidence="1" id="KW-0175">Coiled coil</keyword>
<feature type="chain" id="PRO_5015717488" description="TerB family tellurite resistance protein" evidence="2">
    <location>
        <begin position="24"/>
        <end position="210"/>
    </location>
</feature>
<proteinExistence type="predicted"/>
<sequence>MKKILILLFTPLFILGPTMAAHAQEAEIEQLLLNVEKLAELKSILQKMYDGYKILTEGYEKVKEITSGNFNLHEVFLDGLYLVSPQVRKYHRVADIIDAEATILKEYKGTFGKIKSSGAFSSDQLGYLQGIYNNVLDGSLKNIDDLTMILTDSQMRMSDDERLSAIDRIYANMQKHLVFLRDFNRQTSVAASQTLKERSDLQSINNLYNK</sequence>
<accession>A0A2T7BLM9</accession>
<comment type="caution">
    <text evidence="3">The sequence shown here is derived from an EMBL/GenBank/DDBJ whole genome shotgun (WGS) entry which is preliminary data.</text>
</comment>
<feature type="signal peptide" evidence="2">
    <location>
        <begin position="1"/>
        <end position="23"/>
    </location>
</feature>
<evidence type="ECO:0000313" key="4">
    <source>
        <dbReference type="Proteomes" id="UP000244450"/>
    </source>
</evidence>
<name>A0A2T7BLM9_9BACT</name>
<dbReference type="EMBL" id="QCYK01000001">
    <property type="protein sequence ID" value="PUZ28587.1"/>
    <property type="molecule type" value="Genomic_DNA"/>
</dbReference>
<reference evidence="3 4" key="1">
    <citation type="submission" date="2018-04" db="EMBL/GenBank/DDBJ databases">
        <title>Chitinophaga fuyangensis sp. nov., isolated from soil in a chemical factory.</title>
        <authorList>
            <person name="Chen K."/>
        </authorList>
    </citation>
    <scope>NUCLEOTIDE SEQUENCE [LARGE SCALE GENOMIC DNA]</scope>
    <source>
        <strain evidence="3 4">LY-1</strain>
    </source>
</reference>
<dbReference type="OrthoDB" id="826958at2"/>
<evidence type="ECO:0000313" key="3">
    <source>
        <dbReference type="EMBL" id="PUZ28587.1"/>
    </source>
</evidence>
<keyword evidence="2" id="KW-0732">Signal</keyword>
<feature type="coiled-coil region" evidence="1">
    <location>
        <begin position="21"/>
        <end position="48"/>
    </location>
</feature>
<dbReference type="AlphaFoldDB" id="A0A2T7BLM9"/>